<reference evidence="1 2" key="1">
    <citation type="journal article" date="2021" name="Commun. Biol.">
        <title>The genome of Shorea leprosula (Dipterocarpaceae) highlights the ecological relevance of drought in aseasonal tropical rainforests.</title>
        <authorList>
            <person name="Ng K.K.S."/>
            <person name="Kobayashi M.J."/>
            <person name="Fawcett J.A."/>
            <person name="Hatakeyama M."/>
            <person name="Paape T."/>
            <person name="Ng C.H."/>
            <person name="Ang C.C."/>
            <person name="Tnah L.H."/>
            <person name="Lee C.T."/>
            <person name="Nishiyama T."/>
            <person name="Sese J."/>
            <person name="O'Brien M.J."/>
            <person name="Copetti D."/>
            <person name="Mohd Noor M.I."/>
            <person name="Ong R.C."/>
            <person name="Putra M."/>
            <person name="Sireger I.Z."/>
            <person name="Indrioko S."/>
            <person name="Kosugi Y."/>
            <person name="Izuno A."/>
            <person name="Isagi Y."/>
            <person name="Lee S.L."/>
            <person name="Shimizu K.K."/>
        </authorList>
    </citation>
    <scope>NUCLEOTIDE SEQUENCE [LARGE SCALE GENOMIC DNA]</scope>
    <source>
        <strain evidence="1">214</strain>
    </source>
</reference>
<dbReference type="Proteomes" id="UP001054252">
    <property type="component" value="Unassembled WGS sequence"/>
</dbReference>
<gene>
    <name evidence="1" type="ORF">SLEP1_g41656</name>
</gene>
<name>A0AAV5L773_9ROSI</name>
<evidence type="ECO:0000313" key="1">
    <source>
        <dbReference type="EMBL" id="GKV33113.1"/>
    </source>
</evidence>
<proteinExistence type="predicted"/>
<keyword evidence="2" id="KW-1185">Reference proteome</keyword>
<accession>A0AAV5L773</accession>
<protein>
    <submittedName>
        <fullName evidence="1">Uncharacterized protein</fullName>
    </submittedName>
</protein>
<sequence length="44" mass="5184">MDSVEVLQMVLRVSTSKVYLLVYSLLADLSRPDFKIRHQILIHR</sequence>
<comment type="caution">
    <text evidence="1">The sequence shown here is derived from an EMBL/GenBank/DDBJ whole genome shotgun (WGS) entry which is preliminary data.</text>
</comment>
<organism evidence="1 2">
    <name type="scientific">Rubroshorea leprosula</name>
    <dbReference type="NCBI Taxonomy" id="152421"/>
    <lineage>
        <taxon>Eukaryota</taxon>
        <taxon>Viridiplantae</taxon>
        <taxon>Streptophyta</taxon>
        <taxon>Embryophyta</taxon>
        <taxon>Tracheophyta</taxon>
        <taxon>Spermatophyta</taxon>
        <taxon>Magnoliopsida</taxon>
        <taxon>eudicotyledons</taxon>
        <taxon>Gunneridae</taxon>
        <taxon>Pentapetalae</taxon>
        <taxon>rosids</taxon>
        <taxon>malvids</taxon>
        <taxon>Malvales</taxon>
        <taxon>Dipterocarpaceae</taxon>
        <taxon>Rubroshorea</taxon>
    </lineage>
</organism>
<dbReference type="EMBL" id="BPVZ01000099">
    <property type="protein sequence ID" value="GKV33113.1"/>
    <property type="molecule type" value="Genomic_DNA"/>
</dbReference>
<evidence type="ECO:0000313" key="2">
    <source>
        <dbReference type="Proteomes" id="UP001054252"/>
    </source>
</evidence>
<dbReference type="AlphaFoldDB" id="A0AAV5L773"/>